<organism evidence="19">
    <name type="scientific">Ixodes ricinus</name>
    <name type="common">Common tick</name>
    <name type="synonym">Acarus ricinus</name>
    <dbReference type="NCBI Taxonomy" id="34613"/>
    <lineage>
        <taxon>Eukaryota</taxon>
        <taxon>Metazoa</taxon>
        <taxon>Ecdysozoa</taxon>
        <taxon>Arthropoda</taxon>
        <taxon>Chelicerata</taxon>
        <taxon>Arachnida</taxon>
        <taxon>Acari</taxon>
        <taxon>Parasitiformes</taxon>
        <taxon>Ixodida</taxon>
        <taxon>Ixodoidea</taxon>
        <taxon>Ixodidae</taxon>
        <taxon>Ixodinae</taxon>
        <taxon>Ixodes</taxon>
    </lineage>
</organism>
<feature type="domain" description="Mediator of RNA polymerase II transcription subunit 14 RM8" evidence="14">
    <location>
        <begin position="1281"/>
        <end position="1353"/>
    </location>
</feature>
<comment type="similarity">
    <text evidence="2 10">Belongs to the Mediator complex subunit 14 family.</text>
</comment>
<evidence type="ECO:0000259" key="12">
    <source>
        <dbReference type="Pfam" id="PF08638"/>
    </source>
</evidence>
<feature type="domain" description="Mediator of RNA polymerase II transcription subunit 14 C-terminal" evidence="18">
    <location>
        <begin position="1369"/>
        <end position="1508"/>
    </location>
</feature>
<dbReference type="GO" id="GO:0016592">
    <property type="term" value="C:mediator complex"/>
    <property type="evidence" value="ECO:0007669"/>
    <property type="project" value="UniProtKB-UniRule"/>
</dbReference>
<dbReference type="EMBL" id="GANP01004577">
    <property type="protein sequence ID" value="JAB79891.1"/>
    <property type="molecule type" value="mRNA"/>
</dbReference>
<feature type="domain" description="Mediator of RNA polymerase II transcription subunit 14 RM2" evidence="13">
    <location>
        <begin position="285"/>
        <end position="360"/>
    </location>
</feature>
<evidence type="ECO:0000259" key="16">
    <source>
        <dbReference type="Pfam" id="PF25065"/>
    </source>
</evidence>
<proteinExistence type="evidence at transcript level"/>
<protein>
    <recommendedName>
        <fullName evidence="3 10">Mediator of RNA polymerase II transcription subunit 14</fullName>
    </recommendedName>
    <alternativeName>
        <fullName evidence="9 10">Mediator complex subunit 14</fullName>
    </alternativeName>
</protein>
<comment type="function">
    <text evidence="10">Component of the Mediator complex, a coactivator involved in the regulated transcription of nearly all RNA polymerase II-dependent genes. Mediator functions as a bridge to convey information from gene-specific regulatory proteins to the basal RNA polymerase II transcription machinery. Mediator is recruited to promoters by direct interactions with regulatory proteins and serves as a scaffold for the assembly of a functional preinitiation complex with RNA polymerase II and the general transcription factors.</text>
</comment>
<dbReference type="Pfam" id="PF22984">
    <property type="entry name" value="RM6_Med14"/>
    <property type="match status" value="1"/>
</dbReference>
<evidence type="ECO:0000256" key="8">
    <source>
        <dbReference type="ARBA" id="ARBA00023242"/>
    </source>
</evidence>
<feature type="compositionally biased region" description="Pro residues" evidence="11">
    <location>
        <begin position="1027"/>
        <end position="1039"/>
    </location>
</feature>
<feature type="domain" description="Mediator of RNA polymerase II transcription subunit 14 RM5" evidence="17">
    <location>
        <begin position="655"/>
        <end position="742"/>
    </location>
</feature>
<feature type="region of interest" description="Disordered" evidence="11">
    <location>
        <begin position="544"/>
        <end position="566"/>
    </location>
</feature>
<feature type="domain" description="Mediator of RNA polymerase II transcription subunit 14 RM6" evidence="15">
    <location>
        <begin position="784"/>
        <end position="852"/>
    </location>
</feature>
<keyword evidence="5 10" id="KW-0805">Transcription regulation</keyword>
<sequence>LEAMAMQIANTSPGAGSIPLGRLIDFILQRTYHELTVLAELLPRKTDVERKIEIVQFASSTRQLFVRLLALVKWAASATKVEKCAAIVGFLDKQNLLFVETADILAMMARETLVQARLPSFHIPCAVEVLTLGTYSRLPTCIRDKIVPPDPITPSERRSTLLRLNQIIQYRLVSSDLPPQMRSLRIENGRVMFHVEHEFEVSLTLMGDGQNIPWRLLDIDILVEDKDTGDCRALVHSLQIQFIHQLIQSRLVDNPKPLHELYNCLHSFCLSLQLEVIHSQLARLCRERLGDFVRVDEYRPGQNLVVQYWRDQFSKEKQTYQLNIQVDSADPRKPLRVTHNPALPHKDAVWADQAIKSEFLSVEKLLIQTIHIRTKQRLSDLRDRLRSSVVGPAECPILGSPAMLQVPLLQPCMQSENLLVTVDTHTGYFLAFVPQYDPPMIGEIQEALNKDAAKLDTLLTDLRFWMTVKRCEKTLQHLPVLTSPKLPLVVPRGHPAARLGPHTLYVKLCKHHNCYVVVELKENPSSPQEISQTYYLMTVQPHALPEEDPSSSSAVGTQGGSGETPMETELPKAFLRVANFMQLDTFAIVHGPCTKIDLSLLSGGGKRKLSASNELLAKRPRYTGYFISELAHVVAFCDDRIPFCTLTVELNKRNICHQGMQIEANGTNFLVKIVQMPAGEDWEKETAAALQAATLSCTLRLQVKGIKAWLAEFVFCSCPLPSQSPKERGPRRPVCFMYDFASGTASQVASVVEEMLQDWNTIGHLYGVVLRFAQALRLDQHHSLMSIVDIKSFTYKKLVLGYGLNKASTVTIYWRPSEKRFHLAFGVVGHTASASNPHTVVAPQLQHEFNQHRSVATLIEVLRDTYAPLLSLTKLPSAPQLGIINSRPQVPVQTFVIIPQSSTHLRLAYRNTYVLDLQCRPEGMVAVRDGAYSKFDKTKAVEDFTPIQGLRAFLSKFVDESACQLRRRSQSEDDNPPSPIPTLEGMDSFLGPGLRPLSPAQRPQDASAAAAAAVAAAAGGLRFHHPMTPPSNPHTPASPHPSVLSQGYVASPNPSFASLASPPVPGPPPSSSGVVGGAANPHVSPSLLHMQAQSPGNLFGASSPVNPLHAPSPSFLPSPSPSQVPLPSPAQPGFMASQASHPEGGSPFPTPGGSQGSMSLSSPAPGTWPGSPSVPRPSPRLAPSPSPHGAAAAALHSPQTGPPMDHKPQMPTGLGGGSTRVLPQRSWAAAMPTLLSHKGLDLACQSSMGSGMGGPPLPLQLAPHCSPLERFLGCVFMRKSLHRVVQGEENLTMIQTQEPGVIQFRAETLQCRVSLNPASMQSLHLKLSPPGPPEQWSPDELQLLERYFDTKVVSFPYKPNAFMSFTRLLNAPLNILKDFVQLMRLELVPDRSMKWSMQLCLTIPPAAPPIAPSGMSSVLVIKNKMLFFLQLTRTVPGEPSHIAVPVVYDMSTNVMQVADKRLDTPVVQPNAPIVLINAMLRRFAEFAPPNECCIYPSIREILTSLAIPPQ</sequence>
<dbReference type="InterPro" id="IPR056878">
    <property type="entry name" value="RM5_Med14"/>
</dbReference>
<evidence type="ECO:0000259" key="15">
    <source>
        <dbReference type="Pfam" id="PF22984"/>
    </source>
</evidence>
<comment type="subcellular location">
    <subcellularLocation>
        <location evidence="1 10">Nucleus</location>
    </subcellularLocation>
</comment>
<feature type="compositionally biased region" description="Low complexity" evidence="11">
    <location>
        <begin position="1006"/>
        <end position="1018"/>
    </location>
</feature>
<dbReference type="InterPro" id="IPR056879">
    <property type="entry name" value="RM3_Med14"/>
</dbReference>
<accession>V5IHP5</accession>
<evidence type="ECO:0000256" key="11">
    <source>
        <dbReference type="SAM" id="MobiDB-lite"/>
    </source>
</evidence>
<evidence type="ECO:0000256" key="2">
    <source>
        <dbReference type="ARBA" id="ARBA00007813"/>
    </source>
</evidence>
<feature type="compositionally biased region" description="Pro residues" evidence="11">
    <location>
        <begin position="1114"/>
        <end position="1130"/>
    </location>
</feature>
<feature type="compositionally biased region" description="Low complexity" evidence="11">
    <location>
        <begin position="1187"/>
        <end position="1198"/>
    </location>
</feature>
<dbReference type="InterPro" id="IPR055113">
    <property type="entry name" value="Med14_RM2"/>
</dbReference>
<feature type="domain" description="Mediator complex subunit MED14 N-terminal" evidence="12">
    <location>
        <begin position="18"/>
        <end position="206"/>
    </location>
</feature>
<dbReference type="PANTHER" id="PTHR12809:SF2">
    <property type="entry name" value="MEDIATOR OF RNA POLYMERASE II TRANSCRIPTION SUBUNIT 14"/>
    <property type="match status" value="1"/>
</dbReference>
<evidence type="ECO:0000256" key="3">
    <source>
        <dbReference type="ARBA" id="ARBA00019619"/>
    </source>
</evidence>
<dbReference type="GO" id="GO:0006357">
    <property type="term" value="P:regulation of transcription by RNA polymerase II"/>
    <property type="evidence" value="ECO:0007669"/>
    <property type="project" value="InterPro"/>
</dbReference>
<dbReference type="GO" id="GO:0070847">
    <property type="term" value="C:core mediator complex"/>
    <property type="evidence" value="ECO:0007669"/>
    <property type="project" value="TreeGrafter"/>
</dbReference>
<keyword evidence="8 10" id="KW-0539">Nucleus</keyword>
<dbReference type="InterPro" id="IPR055114">
    <property type="entry name" value="Med14_RM6"/>
</dbReference>
<keyword evidence="7 10" id="KW-0804">Transcription</keyword>
<evidence type="ECO:0000313" key="19">
    <source>
        <dbReference type="EMBL" id="JAB79891.1"/>
    </source>
</evidence>
<dbReference type="Pfam" id="PF25069">
    <property type="entry name" value="Med14_C"/>
    <property type="match status" value="1"/>
</dbReference>
<evidence type="ECO:0000256" key="1">
    <source>
        <dbReference type="ARBA" id="ARBA00004123"/>
    </source>
</evidence>
<dbReference type="Pfam" id="PF22981">
    <property type="entry name" value="RM2_Med14"/>
    <property type="match status" value="1"/>
</dbReference>
<dbReference type="Pfam" id="PF22983">
    <property type="entry name" value="RM8_Med14"/>
    <property type="match status" value="1"/>
</dbReference>
<evidence type="ECO:0000256" key="6">
    <source>
        <dbReference type="ARBA" id="ARBA00023159"/>
    </source>
</evidence>
<evidence type="ECO:0000259" key="17">
    <source>
        <dbReference type="Pfam" id="PF25067"/>
    </source>
</evidence>
<feature type="non-terminal residue" evidence="19">
    <location>
        <position position="1"/>
    </location>
</feature>
<keyword evidence="4" id="KW-0677">Repeat</keyword>
<name>V5IHP5_IXORI</name>
<evidence type="ECO:0000256" key="7">
    <source>
        <dbReference type="ARBA" id="ARBA00023163"/>
    </source>
</evidence>
<evidence type="ECO:0000259" key="18">
    <source>
        <dbReference type="Pfam" id="PF25069"/>
    </source>
</evidence>
<dbReference type="InterPro" id="IPR055107">
    <property type="entry name" value="Med14_RM8"/>
</dbReference>
<evidence type="ECO:0000259" key="14">
    <source>
        <dbReference type="Pfam" id="PF22983"/>
    </source>
</evidence>
<keyword evidence="19" id="KW-0675">Receptor</keyword>
<evidence type="ECO:0000259" key="13">
    <source>
        <dbReference type="Pfam" id="PF22981"/>
    </source>
</evidence>
<evidence type="ECO:0000256" key="9">
    <source>
        <dbReference type="ARBA" id="ARBA00032007"/>
    </source>
</evidence>
<dbReference type="GO" id="GO:0003712">
    <property type="term" value="F:transcription coregulator activity"/>
    <property type="evidence" value="ECO:0007669"/>
    <property type="project" value="UniProtKB-UniRule"/>
</dbReference>
<dbReference type="Pfam" id="PF08638">
    <property type="entry name" value="Med14"/>
    <property type="match status" value="1"/>
</dbReference>
<evidence type="ECO:0000256" key="5">
    <source>
        <dbReference type="ARBA" id="ARBA00023015"/>
    </source>
</evidence>
<feature type="domain" description="Mediator of RNA polymerase II transcription subunit 14 RM3" evidence="16">
    <location>
        <begin position="363"/>
        <end position="471"/>
    </location>
</feature>
<feature type="compositionally biased region" description="Pro residues" evidence="11">
    <location>
        <begin position="1172"/>
        <end position="1186"/>
    </location>
</feature>
<dbReference type="InterPro" id="IPR056877">
    <property type="entry name" value="Med14_C"/>
</dbReference>
<keyword evidence="6 10" id="KW-0010">Activator</keyword>
<comment type="subunit">
    <text evidence="10">Component of the Mediator complex.</text>
</comment>
<dbReference type="InterPro" id="IPR055122">
    <property type="entry name" value="Med14_N"/>
</dbReference>
<feature type="region of interest" description="Disordered" evidence="11">
    <location>
        <begin position="965"/>
        <end position="1220"/>
    </location>
</feature>
<evidence type="ECO:0000256" key="4">
    <source>
        <dbReference type="ARBA" id="ARBA00022737"/>
    </source>
</evidence>
<dbReference type="PANTHER" id="PTHR12809">
    <property type="entry name" value="MEDIATOR COMPLEX SUBUNIT"/>
    <property type="match status" value="1"/>
</dbReference>
<dbReference type="InterPro" id="IPR013947">
    <property type="entry name" value="Mediator_Med14"/>
</dbReference>
<reference evidence="19" key="1">
    <citation type="journal article" date="2015" name="Sci. Rep.">
        <title>Tissue- and time-dependent transcription in Ixodes ricinus salivary glands and midguts when blood feeding on the vertebrate host.</title>
        <authorList>
            <person name="Kotsyfakis M."/>
            <person name="Schwarz A."/>
            <person name="Erhart J."/>
            <person name="Ribeiro J.M."/>
        </authorList>
    </citation>
    <scope>NUCLEOTIDE SEQUENCE</scope>
    <source>
        <tissue evidence="19">Salivary gland and midgut</tissue>
    </source>
</reference>
<dbReference type="Pfam" id="PF25065">
    <property type="entry name" value="RM3_Med14"/>
    <property type="match status" value="1"/>
</dbReference>
<dbReference type="Pfam" id="PF25067">
    <property type="entry name" value="RM5_Med14"/>
    <property type="match status" value="1"/>
</dbReference>
<evidence type="ECO:0000256" key="10">
    <source>
        <dbReference type="RuleBase" id="RU365082"/>
    </source>
</evidence>